<name>A0A2P5HPN8_DIAHE</name>
<feature type="region of interest" description="Disordered" evidence="1">
    <location>
        <begin position="1"/>
        <end position="41"/>
    </location>
</feature>
<dbReference type="Proteomes" id="UP000094444">
    <property type="component" value="Unassembled WGS sequence"/>
</dbReference>
<organism evidence="2 3">
    <name type="scientific">Diaporthe helianthi</name>
    <dbReference type="NCBI Taxonomy" id="158607"/>
    <lineage>
        <taxon>Eukaryota</taxon>
        <taxon>Fungi</taxon>
        <taxon>Dikarya</taxon>
        <taxon>Ascomycota</taxon>
        <taxon>Pezizomycotina</taxon>
        <taxon>Sordariomycetes</taxon>
        <taxon>Sordariomycetidae</taxon>
        <taxon>Diaporthales</taxon>
        <taxon>Diaporthaceae</taxon>
        <taxon>Diaporthe</taxon>
    </lineage>
</organism>
<comment type="caution">
    <text evidence="2">The sequence shown here is derived from an EMBL/GenBank/DDBJ whole genome shotgun (WGS) entry which is preliminary data.</text>
</comment>
<evidence type="ECO:0000313" key="2">
    <source>
        <dbReference type="EMBL" id="POS72219.1"/>
    </source>
</evidence>
<reference evidence="2" key="1">
    <citation type="submission" date="2017-09" db="EMBL/GenBank/DDBJ databases">
        <title>Polyketide synthases of a Diaporthe helianthi virulent isolate.</title>
        <authorList>
            <person name="Baroncelli R."/>
        </authorList>
    </citation>
    <scope>NUCLEOTIDE SEQUENCE [LARGE SCALE GENOMIC DNA]</scope>
    <source>
        <strain evidence="2">7/96</strain>
    </source>
</reference>
<gene>
    <name evidence="2" type="ORF">DHEL01_v209387</name>
</gene>
<dbReference type="AlphaFoldDB" id="A0A2P5HPN8"/>
<dbReference type="EMBL" id="MAVT02001055">
    <property type="protein sequence ID" value="POS72219.1"/>
    <property type="molecule type" value="Genomic_DNA"/>
</dbReference>
<feature type="region of interest" description="Disordered" evidence="1">
    <location>
        <begin position="55"/>
        <end position="103"/>
    </location>
</feature>
<evidence type="ECO:0000256" key="1">
    <source>
        <dbReference type="SAM" id="MobiDB-lite"/>
    </source>
</evidence>
<keyword evidence="3" id="KW-1185">Reference proteome</keyword>
<protein>
    <submittedName>
        <fullName evidence="2">Uncharacterized protein</fullName>
    </submittedName>
</protein>
<sequence length="103" mass="11983">MRPGHSQIASEQRCPWVARRTTRSRTGSKANRTRKGPATQEFALEDRTIRRGNHHMYSHGLGRVPQYRSQAQKEQDRHWPVKTLAMTRPGRQTMGQRQNGSQY</sequence>
<proteinExistence type="predicted"/>
<dbReference type="InParanoid" id="A0A2P5HPN8"/>
<evidence type="ECO:0000313" key="3">
    <source>
        <dbReference type="Proteomes" id="UP000094444"/>
    </source>
</evidence>
<feature type="compositionally biased region" description="Polar residues" evidence="1">
    <location>
        <begin position="93"/>
        <end position="103"/>
    </location>
</feature>
<accession>A0A2P5HPN8</accession>